<evidence type="ECO:0000313" key="3">
    <source>
        <dbReference type="Proteomes" id="UP000002605"/>
    </source>
</evidence>
<dbReference type="OrthoDB" id="4015512at2759"/>
<dbReference type="AlphaFoldDB" id="B9W7C2"/>
<dbReference type="VEuPathDB" id="FungiDB:CD36_03210"/>
<sequence>MFNNDPFKIYHDNVHKNIERMKREKKLIVFSQRIPTDKSCHSHLHKRQPLSNITSARINKPKPASKSNLLSTRNLLSKFDKPKREIFSNKSYEFEVLDKRGLNNKYTKIENEFESKNIDSKDPLVSSFLKKFKEVINWYKLSKFQFEATNTIYKEGVNGSGNFDQADKSVITRQIMQNMVKRNYIRPEYSRIKITATHKVNQIGKLSEFMYVVRVLDETNNYANLKQTEKTVLLMNVANCEIKVEDRLNLNDLCYLMDYRGKKLEVYLRWHVVK</sequence>
<dbReference type="eggNOG" id="ENOG502RA5E">
    <property type="taxonomic scope" value="Eukaryota"/>
</dbReference>
<organism evidence="2 3">
    <name type="scientific">Candida dubliniensis (strain CD36 / ATCC MYA-646 / CBS 7987 / NCPF 3949 / NRRL Y-17841)</name>
    <name type="common">Yeast</name>
    <dbReference type="NCBI Taxonomy" id="573826"/>
    <lineage>
        <taxon>Eukaryota</taxon>
        <taxon>Fungi</taxon>
        <taxon>Dikarya</taxon>
        <taxon>Ascomycota</taxon>
        <taxon>Saccharomycotina</taxon>
        <taxon>Pichiomycetes</taxon>
        <taxon>Debaryomycetaceae</taxon>
        <taxon>Candida/Lodderomyces clade</taxon>
        <taxon>Candida</taxon>
    </lineage>
</organism>
<evidence type="ECO:0000313" key="1">
    <source>
        <dbReference type="CGD" id="CAL0000159065"/>
    </source>
</evidence>
<reference evidence="2 3" key="1">
    <citation type="journal article" date="2009" name="Genome Res.">
        <title>Comparative genomics of the fungal pathogens Candida dubliniensis and Candida albicans.</title>
        <authorList>
            <person name="Jackson A.P."/>
            <person name="Gamble J.A."/>
            <person name="Yeomans T."/>
            <person name="Moran G.P."/>
            <person name="Saunders D."/>
            <person name="Harris D."/>
            <person name="Aslett M."/>
            <person name="Barrell J.F."/>
            <person name="Butler G."/>
            <person name="Citiulo F."/>
            <person name="Coleman D.C."/>
            <person name="de Groot P.W.J."/>
            <person name="Goodwin T.J."/>
            <person name="Quail M.A."/>
            <person name="McQuillan J."/>
            <person name="Munro C.A."/>
            <person name="Pain A."/>
            <person name="Poulter R.T."/>
            <person name="Rajandream M.A."/>
            <person name="Renauld H."/>
            <person name="Spiering M.J."/>
            <person name="Tivey A."/>
            <person name="Gow N.A.R."/>
            <person name="Barrell B."/>
            <person name="Sullivan D.J."/>
            <person name="Berriman M."/>
        </authorList>
    </citation>
    <scope>NUCLEOTIDE SEQUENCE [LARGE SCALE GENOMIC DNA]</scope>
    <source>
        <strain evidence="3">CD36 / ATCC MYA-646 / CBS 7987 / NCPF 3949 / NRRL Y-17841</strain>
    </source>
</reference>
<proteinExistence type="predicted"/>
<dbReference type="EMBL" id="FM992688">
    <property type="protein sequence ID" value="CAX44581.1"/>
    <property type="molecule type" value="Genomic_DNA"/>
</dbReference>
<keyword evidence="3" id="KW-1185">Reference proteome</keyword>
<accession>B9W7C2</accession>
<evidence type="ECO:0000313" key="2">
    <source>
        <dbReference type="EMBL" id="CAX44581.1"/>
    </source>
</evidence>
<gene>
    <name evidence="1" type="ordered locus">Cd36_03210</name>
    <name evidence="2" type="ORF">CD36_03210</name>
</gene>
<name>B9W7C2_CANDC</name>
<protein>
    <submittedName>
        <fullName evidence="2">Uncharacterized protein</fullName>
    </submittedName>
</protein>
<dbReference type="GeneID" id="8044529"/>
<dbReference type="Proteomes" id="UP000002605">
    <property type="component" value="Chromosome 1"/>
</dbReference>
<dbReference type="RefSeq" id="XP_002416993.1">
    <property type="nucleotide sequence ID" value="XM_002416948.1"/>
</dbReference>
<dbReference type="HOGENOM" id="CLU_1120035_0_0_1"/>
<dbReference type="KEGG" id="cdu:CD36_03210"/>
<dbReference type="CGD" id="CAL0000159065">
    <property type="gene designation" value="Cd36_03210"/>
</dbReference>